<name>A0A2I9CVE9_9DEIO</name>
<evidence type="ECO:0000256" key="1">
    <source>
        <dbReference type="SAM" id="Phobius"/>
    </source>
</evidence>
<evidence type="ECO:0000313" key="2">
    <source>
        <dbReference type="EMBL" id="GBF05909.1"/>
    </source>
</evidence>
<dbReference type="AlphaFoldDB" id="A0A2I9CVE9"/>
<keyword evidence="1" id="KW-0812">Transmembrane</keyword>
<keyword evidence="1" id="KW-1133">Transmembrane helix</keyword>
<organism evidence="2 3">
    <name type="scientific">Deinococcus aerius</name>
    <dbReference type="NCBI Taxonomy" id="200253"/>
    <lineage>
        <taxon>Bacteria</taxon>
        <taxon>Thermotogati</taxon>
        <taxon>Deinococcota</taxon>
        <taxon>Deinococci</taxon>
        <taxon>Deinococcales</taxon>
        <taxon>Deinococcaceae</taxon>
        <taxon>Deinococcus</taxon>
    </lineage>
</organism>
<sequence length="77" mass="7993">MSGGGIVALPSECNAPMKTTRMKPEERLVAGFVGLMVGFFAFAYGKPVQKVLIGGFAVVVLVVAALGRNPLAGRAKE</sequence>
<evidence type="ECO:0000313" key="3">
    <source>
        <dbReference type="Proteomes" id="UP000236569"/>
    </source>
</evidence>
<feature type="transmembrane region" description="Helical" evidence="1">
    <location>
        <begin position="51"/>
        <end position="71"/>
    </location>
</feature>
<feature type="transmembrane region" description="Helical" evidence="1">
    <location>
        <begin position="28"/>
        <end position="45"/>
    </location>
</feature>
<accession>A0A2I9CVE9</accession>
<protein>
    <submittedName>
        <fullName evidence="2">Uncharacterized protein</fullName>
    </submittedName>
</protein>
<dbReference type="Proteomes" id="UP000236569">
    <property type="component" value="Unassembled WGS sequence"/>
</dbReference>
<keyword evidence="3" id="KW-1185">Reference proteome</keyword>
<reference evidence="3" key="1">
    <citation type="submission" date="2018-01" db="EMBL/GenBank/DDBJ databases">
        <title>Draft Genome Sequence of the Radioresistant Bacterium Deinococcus aerius TR0125, Isolated from the Higher Atmosphere above Japan.</title>
        <authorList>
            <person name="Satoh K."/>
            <person name="Arai H."/>
            <person name="Sanzen T."/>
            <person name="Kawaguchi Y."/>
            <person name="Hayashi H."/>
            <person name="Yokobori S."/>
            <person name="Yamagishi A."/>
            <person name="Oono Y."/>
            <person name="Narumi I."/>
        </authorList>
    </citation>
    <scope>NUCLEOTIDE SEQUENCE [LARGE SCALE GENOMIC DNA]</scope>
    <source>
        <strain evidence="3">TR0125</strain>
    </source>
</reference>
<keyword evidence="1" id="KW-0472">Membrane</keyword>
<gene>
    <name evidence="2" type="ORF">DAERI_060169</name>
</gene>
<comment type="caution">
    <text evidence="2">The sequence shown here is derived from an EMBL/GenBank/DDBJ whole genome shotgun (WGS) entry which is preliminary data.</text>
</comment>
<proteinExistence type="predicted"/>
<dbReference type="EMBL" id="BFAG01000006">
    <property type="protein sequence ID" value="GBF05909.1"/>
    <property type="molecule type" value="Genomic_DNA"/>
</dbReference>